<keyword evidence="6 10" id="KW-0235">DNA replication</keyword>
<accession>A0AAD5UI06</accession>
<sequence length="418" mass="48685">MTVDLESRKKQKIEDQDEYMDNMDVDLVKLEEIESSESHDFQTLLKLYYQKYFPFKDFYNWLSYGNNSYLRFLSFKDSEELKAEILRLCPIKIDIGAIYNIKPKDKKTVQASAFVPLERELVFDIDMTDYDDIRTCCEGANICLKCWNFMTVSIQIIHRALEDDFGFKHILWVFSGRRGIHCWVCDDKARLLTVESRKAIVNYLELLKGGESQARKVNTRGSVLHPLLEKSLGPCATHFDRIMLDKMGILNSKEHWSKLLAIIPDESIRNELDNEWSKSPDTPASTKWDMLQSRLKGSKKSNLEYLARDILFQYSYPRLDSNVSIGLNHLLKSPFCVHPKTGKVCIPINPKLCHEFNPTTVPTLNGLFSDDNTSDFLLTIEELEEFKAHVEYFKNFTLRLQEARVAKLREQQKNSLDF</sequence>
<evidence type="ECO:0000313" key="11">
    <source>
        <dbReference type="EMBL" id="KAJ3258743.1"/>
    </source>
</evidence>
<dbReference type="GO" id="GO:0046872">
    <property type="term" value="F:metal ion binding"/>
    <property type="evidence" value="ECO:0007669"/>
    <property type="project" value="UniProtKB-KW"/>
</dbReference>
<evidence type="ECO:0000256" key="8">
    <source>
        <dbReference type="ARBA" id="ARBA00022833"/>
    </source>
</evidence>
<organism evidence="11 12">
    <name type="scientific">Boothiomyces macroporosus</name>
    <dbReference type="NCBI Taxonomy" id="261099"/>
    <lineage>
        <taxon>Eukaryota</taxon>
        <taxon>Fungi</taxon>
        <taxon>Fungi incertae sedis</taxon>
        <taxon>Chytridiomycota</taxon>
        <taxon>Chytridiomycota incertae sedis</taxon>
        <taxon>Chytridiomycetes</taxon>
        <taxon>Rhizophydiales</taxon>
        <taxon>Terramycetaceae</taxon>
        <taxon>Boothiomyces</taxon>
    </lineage>
</organism>
<evidence type="ECO:0000256" key="4">
    <source>
        <dbReference type="ARBA" id="ARBA00022679"/>
    </source>
</evidence>
<keyword evidence="9" id="KW-0804">Transcription</keyword>
<keyword evidence="5" id="KW-0548">Nucleotidyltransferase</keyword>
<dbReference type="InterPro" id="IPR014052">
    <property type="entry name" value="DNA_primase_ssu_euk/arc"/>
</dbReference>
<evidence type="ECO:0000313" key="12">
    <source>
        <dbReference type="Proteomes" id="UP001210925"/>
    </source>
</evidence>
<comment type="caution">
    <text evidence="11">The sequence shown here is derived from an EMBL/GenBank/DDBJ whole genome shotgun (WGS) entry which is preliminary data.</text>
</comment>
<keyword evidence="7" id="KW-0479">Metal-binding</keyword>
<evidence type="ECO:0000256" key="1">
    <source>
        <dbReference type="ARBA" id="ARBA00009762"/>
    </source>
</evidence>
<dbReference type="Gene3D" id="3.90.920.10">
    <property type="entry name" value="DNA primase, PRIM domain"/>
    <property type="match status" value="1"/>
</dbReference>
<dbReference type="GO" id="GO:0003899">
    <property type="term" value="F:DNA-directed RNA polymerase activity"/>
    <property type="evidence" value="ECO:0007669"/>
    <property type="project" value="InterPro"/>
</dbReference>
<keyword evidence="3 10" id="KW-0639">Primosome</keyword>
<protein>
    <recommendedName>
        <fullName evidence="10">DNA primase</fullName>
        <ecNumber evidence="10">2.7.7.-</ecNumber>
    </recommendedName>
</protein>
<dbReference type="EMBL" id="JADGKB010000024">
    <property type="protein sequence ID" value="KAJ3258743.1"/>
    <property type="molecule type" value="Genomic_DNA"/>
</dbReference>
<evidence type="ECO:0000256" key="10">
    <source>
        <dbReference type="RuleBase" id="RU003514"/>
    </source>
</evidence>
<dbReference type="SUPFAM" id="SSF56747">
    <property type="entry name" value="Prim-pol domain"/>
    <property type="match status" value="1"/>
</dbReference>
<dbReference type="Pfam" id="PF01896">
    <property type="entry name" value="DNA_primase_S"/>
    <property type="match status" value="1"/>
</dbReference>
<keyword evidence="8" id="KW-0862">Zinc</keyword>
<dbReference type="NCBIfam" id="TIGR00335">
    <property type="entry name" value="primase_sml"/>
    <property type="match status" value="1"/>
</dbReference>
<evidence type="ECO:0000256" key="6">
    <source>
        <dbReference type="ARBA" id="ARBA00022705"/>
    </source>
</evidence>
<dbReference type="FunFam" id="3.90.920.10:FF:000003">
    <property type="entry name" value="DNA primase"/>
    <property type="match status" value="1"/>
</dbReference>
<comment type="similarity">
    <text evidence="1 10">Belongs to the eukaryotic-type primase small subunit family.</text>
</comment>
<proteinExistence type="inferred from homology"/>
<dbReference type="PANTHER" id="PTHR10536">
    <property type="entry name" value="DNA PRIMASE SMALL SUBUNIT"/>
    <property type="match status" value="1"/>
</dbReference>
<dbReference type="InterPro" id="IPR002755">
    <property type="entry name" value="DNA_primase_S"/>
</dbReference>
<evidence type="ECO:0000256" key="3">
    <source>
        <dbReference type="ARBA" id="ARBA00022515"/>
    </source>
</evidence>
<evidence type="ECO:0000256" key="5">
    <source>
        <dbReference type="ARBA" id="ARBA00022695"/>
    </source>
</evidence>
<dbReference type="GO" id="GO:0006269">
    <property type="term" value="P:DNA replication, synthesis of primer"/>
    <property type="evidence" value="ECO:0007669"/>
    <property type="project" value="UniProtKB-KW"/>
</dbReference>
<keyword evidence="12" id="KW-1185">Reference proteome</keyword>
<evidence type="ECO:0000256" key="9">
    <source>
        <dbReference type="ARBA" id="ARBA00023163"/>
    </source>
</evidence>
<evidence type="ECO:0000256" key="7">
    <source>
        <dbReference type="ARBA" id="ARBA00022723"/>
    </source>
</evidence>
<dbReference type="AlphaFoldDB" id="A0AAD5UI06"/>
<gene>
    <name evidence="11" type="ORF">HK103_003337</name>
</gene>
<dbReference type="GO" id="GO:0005658">
    <property type="term" value="C:alpha DNA polymerase:primase complex"/>
    <property type="evidence" value="ECO:0007669"/>
    <property type="project" value="UniProtKB-ARBA"/>
</dbReference>
<dbReference type="EC" id="2.7.7.-" evidence="10"/>
<dbReference type="Proteomes" id="UP001210925">
    <property type="component" value="Unassembled WGS sequence"/>
</dbReference>
<keyword evidence="2 10" id="KW-0240">DNA-directed RNA polymerase</keyword>
<name>A0AAD5UI06_9FUNG</name>
<dbReference type="CDD" id="cd04860">
    <property type="entry name" value="AE_Prim_S"/>
    <property type="match status" value="1"/>
</dbReference>
<evidence type="ECO:0000256" key="2">
    <source>
        <dbReference type="ARBA" id="ARBA00022478"/>
    </source>
</evidence>
<reference evidence="11" key="1">
    <citation type="submission" date="2020-05" db="EMBL/GenBank/DDBJ databases">
        <title>Phylogenomic resolution of chytrid fungi.</title>
        <authorList>
            <person name="Stajich J.E."/>
            <person name="Amses K."/>
            <person name="Simmons R."/>
            <person name="Seto K."/>
            <person name="Myers J."/>
            <person name="Bonds A."/>
            <person name="Quandt C.A."/>
            <person name="Barry K."/>
            <person name="Liu P."/>
            <person name="Grigoriev I."/>
            <person name="Longcore J.E."/>
            <person name="James T.Y."/>
        </authorList>
    </citation>
    <scope>NUCLEOTIDE SEQUENCE</scope>
    <source>
        <strain evidence="11">PLAUS21</strain>
    </source>
</reference>
<keyword evidence="4 10" id="KW-0808">Transferase</keyword>